<dbReference type="eggNOG" id="ENOG502T69A">
    <property type="taxonomic scope" value="Eukaryota"/>
</dbReference>
<evidence type="ECO:0000256" key="1">
    <source>
        <dbReference type="SAM" id="MobiDB-lite"/>
    </source>
</evidence>
<dbReference type="AlphaFoldDB" id="E9E4F6"/>
<dbReference type="OMA" id="YAMDMED"/>
<evidence type="ECO:0000313" key="2">
    <source>
        <dbReference type="EMBL" id="EFY89167.1"/>
    </source>
</evidence>
<proteinExistence type="predicted"/>
<name>E9E4F6_METAQ</name>
<dbReference type="EMBL" id="GL698502">
    <property type="protein sequence ID" value="EFY89167.1"/>
    <property type="molecule type" value="Genomic_DNA"/>
</dbReference>
<organism evidence="3">
    <name type="scientific">Metarhizium acridum (strain CQMa 102)</name>
    <dbReference type="NCBI Taxonomy" id="655827"/>
    <lineage>
        <taxon>Eukaryota</taxon>
        <taxon>Fungi</taxon>
        <taxon>Dikarya</taxon>
        <taxon>Ascomycota</taxon>
        <taxon>Pezizomycotina</taxon>
        <taxon>Sordariomycetes</taxon>
        <taxon>Hypocreomycetidae</taxon>
        <taxon>Hypocreales</taxon>
        <taxon>Clavicipitaceae</taxon>
        <taxon>Metarhizium</taxon>
    </lineage>
</organism>
<feature type="region of interest" description="Disordered" evidence="1">
    <location>
        <begin position="109"/>
        <end position="147"/>
    </location>
</feature>
<protein>
    <submittedName>
        <fullName evidence="2">Uncharacterized protein</fullName>
    </submittedName>
</protein>
<dbReference type="InParanoid" id="E9E4F6"/>
<keyword evidence="3" id="KW-1185">Reference proteome</keyword>
<feature type="compositionally biased region" description="Basic residues" evidence="1">
    <location>
        <begin position="1"/>
        <end position="12"/>
    </location>
</feature>
<gene>
    <name evidence="2" type="ORF">MAC_04754</name>
</gene>
<dbReference type="Proteomes" id="UP000002499">
    <property type="component" value="Unassembled WGS sequence"/>
</dbReference>
<reference evidence="2 3" key="1">
    <citation type="journal article" date="2011" name="PLoS Genet.">
        <title>Genome sequencing and comparative transcriptomics of the model entomopathogenic fungi Metarhizium anisopliae and M. acridum.</title>
        <authorList>
            <person name="Gao Q."/>
            <person name="Jin K."/>
            <person name="Ying S.H."/>
            <person name="Zhang Y."/>
            <person name="Xiao G."/>
            <person name="Shang Y."/>
            <person name="Duan Z."/>
            <person name="Hu X."/>
            <person name="Xie X.Q."/>
            <person name="Zhou G."/>
            <person name="Peng G."/>
            <person name="Luo Z."/>
            <person name="Huang W."/>
            <person name="Wang B."/>
            <person name="Fang W."/>
            <person name="Wang S."/>
            <person name="Zhong Y."/>
            <person name="Ma L.J."/>
            <person name="St Leger R.J."/>
            <person name="Zhao G.P."/>
            <person name="Pei Y."/>
            <person name="Feng M.G."/>
            <person name="Xia Y."/>
            <person name="Wang C."/>
        </authorList>
    </citation>
    <scope>NUCLEOTIDE SEQUENCE [LARGE SCALE GENOMIC DNA]</scope>
    <source>
        <strain evidence="2 3">CQMa 102</strain>
    </source>
</reference>
<feature type="compositionally biased region" description="Basic residues" evidence="1">
    <location>
        <begin position="217"/>
        <end position="232"/>
    </location>
</feature>
<feature type="region of interest" description="Disordered" evidence="1">
    <location>
        <begin position="1"/>
        <end position="47"/>
    </location>
</feature>
<accession>E9E4F6</accession>
<sequence length="262" mass="29502">MKRYKTVKRRQAPRNSVVPPTNPRNKTQDDSQEPPKPSKPPANSSLLEKVKYAMDMEDFFRQKSKSAEFQIKGHKREIASLKEQLRRKGKAMEAQDRRLDMLAEDLAEAKKRADEAQQKLADEEARRGNEPDERLRQKLQDSQRESKRYRTALAAAFKLVDGLKDKTTLAQLLAQTDQQLAGSAPAEREPAAAGRAAASMIRLEDSSDGDGAGGSLGRRRVAMLHTPVKRGRERSSEDSDEQPLTKTRKLGNRSSRKIVLDE</sequence>
<dbReference type="HOGENOM" id="CLU_097251_0_0_1"/>
<feature type="compositionally biased region" description="Basic residues" evidence="1">
    <location>
        <begin position="246"/>
        <end position="256"/>
    </location>
</feature>
<evidence type="ECO:0000313" key="3">
    <source>
        <dbReference type="Proteomes" id="UP000002499"/>
    </source>
</evidence>
<feature type="region of interest" description="Disordered" evidence="1">
    <location>
        <begin position="178"/>
        <end position="262"/>
    </location>
</feature>
<dbReference type="OrthoDB" id="4928264at2759"/>
<feature type="compositionally biased region" description="Low complexity" evidence="1">
    <location>
        <begin position="178"/>
        <end position="199"/>
    </location>
</feature>